<comment type="subunit">
    <text evidence="2">Homodimer.</text>
</comment>
<comment type="caution">
    <text evidence="8">The sequence shown here is derived from an EMBL/GenBank/DDBJ whole genome shotgun (WGS) entry which is preliminary data.</text>
</comment>
<dbReference type="AlphaFoldDB" id="A0A3M6UQG6"/>
<dbReference type="PANTHER" id="PTHR10472">
    <property type="entry name" value="D-TYROSYL-TRNA TYR DEACYLASE"/>
    <property type="match status" value="1"/>
</dbReference>
<keyword evidence="5" id="KW-0378">Hydrolase</keyword>
<evidence type="ECO:0000313" key="9">
    <source>
        <dbReference type="Proteomes" id="UP000275408"/>
    </source>
</evidence>
<evidence type="ECO:0000256" key="2">
    <source>
        <dbReference type="ARBA" id="ARBA00011738"/>
    </source>
</evidence>
<evidence type="ECO:0000256" key="6">
    <source>
        <dbReference type="ARBA" id="ARBA00047676"/>
    </source>
</evidence>
<proteinExistence type="predicted"/>
<dbReference type="PANTHER" id="PTHR10472:SF1">
    <property type="entry name" value="D-AMINOACYL-TRNA DEACYLASE 2"/>
    <property type="match status" value="1"/>
</dbReference>
<dbReference type="OrthoDB" id="275783at2759"/>
<dbReference type="EC" id="3.1.1.96" evidence="3"/>
<dbReference type="Proteomes" id="UP000275408">
    <property type="component" value="Unassembled WGS sequence"/>
</dbReference>
<gene>
    <name evidence="8" type="ORF">pdam_00006221</name>
</gene>
<evidence type="ECO:0000256" key="1">
    <source>
        <dbReference type="ARBA" id="ARBA00004496"/>
    </source>
</evidence>
<comment type="catalytic activity">
    <reaction evidence="6">
        <text>glycyl-tRNA(Ala) + H2O = tRNA(Ala) + glycine + H(+)</text>
        <dbReference type="Rhea" id="RHEA:53744"/>
        <dbReference type="Rhea" id="RHEA-COMP:9657"/>
        <dbReference type="Rhea" id="RHEA-COMP:13640"/>
        <dbReference type="ChEBI" id="CHEBI:15377"/>
        <dbReference type="ChEBI" id="CHEBI:15378"/>
        <dbReference type="ChEBI" id="CHEBI:57305"/>
        <dbReference type="ChEBI" id="CHEBI:78442"/>
        <dbReference type="ChEBI" id="CHEBI:78522"/>
        <dbReference type="EC" id="3.1.1.96"/>
    </reaction>
</comment>
<name>A0A3M6UQG6_POCDA</name>
<dbReference type="GO" id="GO:0051500">
    <property type="term" value="F:D-tyrosyl-tRNA(Tyr) deacylase activity"/>
    <property type="evidence" value="ECO:0007669"/>
    <property type="project" value="TreeGrafter"/>
</dbReference>
<dbReference type="GO" id="GO:0005737">
    <property type="term" value="C:cytoplasm"/>
    <property type="evidence" value="ECO:0007669"/>
    <property type="project" value="UniProtKB-SubCell"/>
</dbReference>
<reference evidence="8 9" key="1">
    <citation type="journal article" date="2018" name="Sci. Rep.">
        <title>Comparative analysis of the Pocillopora damicornis genome highlights role of immune system in coral evolution.</title>
        <authorList>
            <person name="Cunning R."/>
            <person name="Bay R.A."/>
            <person name="Gillette P."/>
            <person name="Baker A.C."/>
            <person name="Traylor-Knowles N."/>
        </authorList>
    </citation>
    <scope>NUCLEOTIDE SEQUENCE [LARGE SCALE GENOMIC DNA]</scope>
    <source>
        <strain evidence="8">RSMAS</strain>
        <tissue evidence="8">Whole animal</tissue>
    </source>
</reference>
<dbReference type="STRING" id="46731.A0A3M6UQG6"/>
<keyword evidence="4" id="KW-0963">Cytoplasm</keyword>
<protein>
    <recommendedName>
        <fullName evidence="3">D-aminoacyl-tRNA deacylase</fullName>
        <ecNumber evidence="3">3.1.1.96</ecNumber>
    </recommendedName>
</protein>
<dbReference type="InterPro" id="IPR003732">
    <property type="entry name" value="Daa-tRNA_deacyls_DTD"/>
</dbReference>
<keyword evidence="9" id="KW-1185">Reference proteome</keyword>
<evidence type="ECO:0000313" key="8">
    <source>
        <dbReference type="EMBL" id="RMX55859.1"/>
    </source>
</evidence>
<dbReference type="SUPFAM" id="SSF69500">
    <property type="entry name" value="DTD-like"/>
    <property type="match status" value="1"/>
</dbReference>
<organism evidence="8 9">
    <name type="scientific">Pocillopora damicornis</name>
    <name type="common">Cauliflower coral</name>
    <name type="synonym">Millepora damicornis</name>
    <dbReference type="NCBI Taxonomy" id="46731"/>
    <lineage>
        <taxon>Eukaryota</taxon>
        <taxon>Metazoa</taxon>
        <taxon>Cnidaria</taxon>
        <taxon>Anthozoa</taxon>
        <taxon>Hexacorallia</taxon>
        <taxon>Scleractinia</taxon>
        <taxon>Astrocoeniina</taxon>
        <taxon>Pocilloporidae</taxon>
        <taxon>Pocillopora</taxon>
    </lineage>
</organism>
<evidence type="ECO:0000256" key="5">
    <source>
        <dbReference type="ARBA" id="ARBA00022801"/>
    </source>
</evidence>
<comment type="subcellular location">
    <subcellularLocation>
        <location evidence="1">Cytoplasm</location>
    </subcellularLocation>
</comment>
<dbReference type="Gene3D" id="3.50.80.10">
    <property type="entry name" value="D-tyrosyl-tRNA(Tyr) deacylase"/>
    <property type="match status" value="1"/>
</dbReference>
<dbReference type="EMBL" id="RCHS01000990">
    <property type="protein sequence ID" value="RMX55859.1"/>
    <property type="molecule type" value="Genomic_DNA"/>
</dbReference>
<evidence type="ECO:0000256" key="4">
    <source>
        <dbReference type="ARBA" id="ARBA00022490"/>
    </source>
</evidence>
<accession>A0A3M6UQG6</accession>
<dbReference type="InterPro" id="IPR023509">
    <property type="entry name" value="DTD-like_sf"/>
</dbReference>
<comment type="catalytic activity">
    <reaction evidence="7">
        <text>a D-aminoacyl-tRNA + H2O = a tRNA + a D-alpha-amino acid + H(+)</text>
        <dbReference type="Rhea" id="RHEA:13953"/>
        <dbReference type="Rhea" id="RHEA-COMP:10123"/>
        <dbReference type="Rhea" id="RHEA-COMP:10124"/>
        <dbReference type="ChEBI" id="CHEBI:15377"/>
        <dbReference type="ChEBI" id="CHEBI:15378"/>
        <dbReference type="ChEBI" id="CHEBI:59871"/>
        <dbReference type="ChEBI" id="CHEBI:78442"/>
        <dbReference type="ChEBI" id="CHEBI:79333"/>
        <dbReference type="EC" id="3.1.1.96"/>
    </reaction>
</comment>
<sequence>MIRECVNNLCKAYVLILFLGDHVQDMATTTGSAVNWCPSVRIIIQQCLSARLQVQPPTETEDERWVEISRGIVIYLCFLKGSNLDIIPKEVKSILNVRLSETTGRPRNVSVLEFPGDVLIVPQATLGGKMKGRSVQYHSNISKDEGRVFYEKFITLCEETVQANSTNLPDSPTKKVKHGTYGNRQVLSVETNGPFTHVFDF</sequence>
<dbReference type="Pfam" id="PF02580">
    <property type="entry name" value="Tyr_Deacylase"/>
    <property type="match status" value="1"/>
</dbReference>
<evidence type="ECO:0000256" key="7">
    <source>
        <dbReference type="ARBA" id="ARBA00048018"/>
    </source>
</evidence>
<evidence type="ECO:0000256" key="3">
    <source>
        <dbReference type="ARBA" id="ARBA00013056"/>
    </source>
</evidence>